<organism evidence="6 7">
    <name type="scientific">Staurois parvus</name>
    <dbReference type="NCBI Taxonomy" id="386267"/>
    <lineage>
        <taxon>Eukaryota</taxon>
        <taxon>Metazoa</taxon>
        <taxon>Chordata</taxon>
        <taxon>Craniata</taxon>
        <taxon>Vertebrata</taxon>
        <taxon>Euteleostomi</taxon>
        <taxon>Amphibia</taxon>
        <taxon>Batrachia</taxon>
        <taxon>Anura</taxon>
        <taxon>Neobatrachia</taxon>
        <taxon>Ranoidea</taxon>
        <taxon>Ranidae</taxon>
        <taxon>Staurois</taxon>
    </lineage>
</organism>
<feature type="domain" description="Sushi" evidence="5">
    <location>
        <begin position="200"/>
        <end position="258"/>
    </location>
</feature>
<dbReference type="CDD" id="cd00033">
    <property type="entry name" value="CCP"/>
    <property type="match status" value="4"/>
</dbReference>
<dbReference type="SUPFAM" id="SSF57535">
    <property type="entry name" value="Complement control module/SCR domain"/>
    <property type="match status" value="4"/>
</dbReference>
<dbReference type="InterPro" id="IPR051277">
    <property type="entry name" value="SEZ6_CSMD_C4BPB_Regulators"/>
</dbReference>
<dbReference type="InterPro" id="IPR035976">
    <property type="entry name" value="Sushi/SCR/CCP_sf"/>
</dbReference>
<dbReference type="Pfam" id="PF00084">
    <property type="entry name" value="Sushi"/>
    <property type="match status" value="4"/>
</dbReference>
<keyword evidence="3" id="KW-1015">Disulfide bond</keyword>
<evidence type="ECO:0000259" key="5">
    <source>
        <dbReference type="PROSITE" id="PS50923"/>
    </source>
</evidence>
<keyword evidence="4" id="KW-0768">Sushi</keyword>
<comment type="caution">
    <text evidence="6">The sequence shown here is derived from an EMBL/GenBank/DDBJ whole genome shotgun (WGS) entry which is preliminary data.</text>
</comment>
<sequence>MCLGNFEWSHPVQFCSRISCGRPEEVKNAVYNVTDFLFGSEAVYKCETGYNMVSENNIRTCLDNKKWSDSVPECEVQTCRSPEDLVNGSYSIKKERYTYLDSVTYKCDSLTLVGEASVSCTAEGDWTSRAPECKAVCKSPPELKYGELVETFPKKQYFNVGTSLKYKCQPGYIFTENTSDEITCLPDLKWSEPEVFCKRLSCGKPGDITHGQMQFKDFLFESRVNYTCTPGYTMISRRNYRYCQADGTWNGTSPVCKASICDHIWELQEEARKCTSTPDEWIKYLQVQYLYLQIENLKLDIDIKKRKLSADKTQ</sequence>
<feature type="domain" description="Sushi" evidence="5">
    <location>
        <begin position="136"/>
        <end position="199"/>
    </location>
</feature>
<name>A0ABN9FYI2_9NEOB</name>
<dbReference type="SMART" id="SM00032">
    <property type="entry name" value="CCP"/>
    <property type="match status" value="4"/>
</dbReference>
<evidence type="ECO:0000256" key="3">
    <source>
        <dbReference type="ARBA" id="ARBA00023157"/>
    </source>
</evidence>
<evidence type="ECO:0000313" key="7">
    <source>
        <dbReference type="Proteomes" id="UP001162483"/>
    </source>
</evidence>
<feature type="domain" description="Sushi" evidence="5">
    <location>
        <begin position="77"/>
        <end position="135"/>
    </location>
</feature>
<keyword evidence="2" id="KW-0677">Repeat</keyword>
<evidence type="ECO:0000256" key="1">
    <source>
        <dbReference type="ARBA" id="ARBA00022729"/>
    </source>
</evidence>
<evidence type="ECO:0000256" key="4">
    <source>
        <dbReference type="PROSITE-ProRule" id="PRU00302"/>
    </source>
</evidence>
<keyword evidence="1" id="KW-0732">Signal</keyword>
<dbReference type="PROSITE" id="PS50923">
    <property type="entry name" value="SUSHI"/>
    <property type="match status" value="4"/>
</dbReference>
<proteinExistence type="predicted"/>
<evidence type="ECO:0000256" key="2">
    <source>
        <dbReference type="ARBA" id="ARBA00022737"/>
    </source>
</evidence>
<accession>A0ABN9FYI2</accession>
<dbReference type="Gene3D" id="2.10.70.10">
    <property type="entry name" value="Complement Module, domain 1"/>
    <property type="match status" value="4"/>
</dbReference>
<dbReference type="Proteomes" id="UP001162483">
    <property type="component" value="Unassembled WGS sequence"/>
</dbReference>
<keyword evidence="7" id="KW-1185">Reference proteome</keyword>
<feature type="domain" description="Sushi" evidence="5">
    <location>
        <begin position="18"/>
        <end position="76"/>
    </location>
</feature>
<reference evidence="6" key="1">
    <citation type="submission" date="2023-05" db="EMBL/GenBank/DDBJ databases">
        <authorList>
            <person name="Stuckert A."/>
        </authorList>
    </citation>
    <scope>NUCLEOTIDE SEQUENCE</scope>
</reference>
<gene>
    <name evidence="6" type="ORF">SPARVUS_LOCUS13096489</name>
</gene>
<dbReference type="PANTHER" id="PTHR45656">
    <property type="entry name" value="PROTEIN CBR-CLEC-78"/>
    <property type="match status" value="1"/>
</dbReference>
<dbReference type="EMBL" id="CATNWA010017655">
    <property type="protein sequence ID" value="CAI9602173.1"/>
    <property type="molecule type" value="Genomic_DNA"/>
</dbReference>
<dbReference type="InterPro" id="IPR000436">
    <property type="entry name" value="Sushi_SCR_CCP_dom"/>
</dbReference>
<protein>
    <recommendedName>
        <fullName evidence="5">Sushi domain-containing protein</fullName>
    </recommendedName>
</protein>
<comment type="caution">
    <text evidence="4">Lacks conserved residue(s) required for the propagation of feature annotation.</text>
</comment>
<dbReference type="PANTHER" id="PTHR45656:SF4">
    <property type="entry name" value="PROTEIN CBR-CLEC-78"/>
    <property type="match status" value="1"/>
</dbReference>
<evidence type="ECO:0000313" key="6">
    <source>
        <dbReference type="EMBL" id="CAI9602173.1"/>
    </source>
</evidence>